<dbReference type="RefSeq" id="WP_015616145.1">
    <property type="nucleotide sequence ID" value="NC_021182.1"/>
</dbReference>
<dbReference type="OrthoDB" id="9813495at2"/>
<comment type="similarity">
    <text evidence="2">Belongs to the glycosyltransferase 2 family.</text>
</comment>
<evidence type="ECO:0000256" key="1">
    <source>
        <dbReference type="ARBA" id="ARBA00004776"/>
    </source>
</evidence>
<protein>
    <submittedName>
        <fullName evidence="6">Putative glycosyltransferase</fullName>
    </submittedName>
</protein>
<dbReference type="eggNOG" id="COG1216">
    <property type="taxonomic scope" value="Bacteria"/>
</dbReference>
<comment type="pathway">
    <text evidence="1">Cell wall biogenesis; cell wall polysaccharide biosynthesis.</text>
</comment>
<keyword evidence="3" id="KW-0328">Glycosyltransferase</keyword>
<dbReference type="PANTHER" id="PTHR43179">
    <property type="entry name" value="RHAMNOSYLTRANSFERASE WBBL"/>
    <property type="match status" value="1"/>
</dbReference>
<keyword evidence="4 6" id="KW-0808">Transferase</keyword>
<dbReference type="PATRIC" id="fig|86416.3.peg.3012"/>
<dbReference type="Proteomes" id="UP000013523">
    <property type="component" value="Chromosome"/>
</dbReference>
<accession>R4K5K4</accession>
<name>R4K5K4_CLOPA</name>
<evidence type="ECO:0000313" key="6">
    <source>
        <dbReference type="EMBL" id="AGK97853.1"/>
    </source>
</evidence>
<dbReference type="Pfam" id="PF00535">
    <property type="entry name" value="Glycos_transf_2"/>
    <property type="match status" value="1"/>
</dbReference>
<evidence type="ECO:0000259" key="5">
    <source>
        <dbReference type="Pfam" id="PF00535"/>
    </source>
</evidence>
<gene>
    <name evidence="6" type="ORF">Clopa_3025</name>
</gene>
<dbReference type="KEGG" id="cpas:Clopa_3025"/>
<dbReference type="Gene3D" id="3.90.550.10">
    <property type="entry name" value="Spore Coat Polysaccharide Biosynthesis Protein SpsA, Chain A"/>
    <property type="match status" value="1"/>
</dbReference>
<feature type="domain" description="Glycosyltransferase 2-like" evidence="5">
    <location>
        <begin position="9"/>
        <end position="184"/>
    </location>
</feature>
<dbReference type="EMBL" id="CP003261">
    <property type="protein sequence ID" value="AGK97853.1"/>
    <property type="molecule type" value="Genomic_DNA"/>
</dbReference>
<evidence type="ECO:0000256" key="4">
    <source>
        <dbReference type="ARBA" id="ARBA00022679"/>
    </source>
</evidence>
<dbReference type="PANTHER" id="PTHR43179:SF12">
    <property type="entry name" value="GALACTOFURANOSYLTRANSFERASE GLFT2"/>
    <property type="match status" value="1"/>
</dbReference>
<keyword evidence="7" id="KW-1185">Reference proteome</keyword>
<dbReference type="CDD" id="cd04186">
    <property type="entry name" value="GT_2_like_c"/>
    <property type="match status" value="1"/>
</dbReference>
<sequence length="303" mass="35104">MMVNPKVFIIILNFNSFQDTKECLQSLKQINYDNYEIVVVDNASKDNSYEKLKEEFDSYNIIKCNENLGYANGNNIGIKYALERDAEYICILNNDVVVKSDFLTKIIKVMVDRKDIGIAGPCICNYQDKNIIQAMGANINLYSGLTQGKYKGYKYNDIPKRDILVDYLGGACFVCRREVFEKIGLIPENYFLFFEETEFCYKAGKNGYRLLCIYESRIYHKGSSTISKYSGLSYYFLNRNRVIFIKRNANFFEKIIFSVYIFIEAVGRIIIRKESLTLIKNIISGFKADAKNIDMEIVKSFVK</sequence>
<evidence type="ECO:0000256" key="3">
    <source>
        <dbReference type="ARBA" id="ARBA00022676"/>
    </source>
</evidence>
<dbReference type="STRING" id="86416.Clopa_3025"/>
<dbReference type="InterPro" id="IPR001173">
    <property type="entry name" value="Glyco_trans_2-like"/>
</dbReference>
<evidence type="ECO:0000313" key="7">
    <source>
        <dbReference type="Proteomes" id="UP000013523"/>
    </source>
</evidence>
<evidence type="ECO:0000256" key="2">
    <source>
        <dbReference type="ARBA" id="ARBA00006739"/>
    </source>
</evidence>
<proteinExistence type="inferred from homology"/>
<reference evidence="6 7" key="1">
    <citation type="submission" date="2012-01" db="EMBL/GenBank/DDBJ databases">
        <title>Complete sequence of chromosome of Clostridium pasteurianum BC1.</title>
        <authorList>
            <consortium name="US DOE Joint Genome Institute"/>
            <person name="Lucas S."/>
            <person name="Han J."/>
            <person name="Lapidus A."/>
            <person name="Cheng J.-F."/>
            <person name="Goodwin L."/>
            <person name="Pitluck S."/>
            <person name="Peters L."/>
            <person name="Mikhailova N."/>
            <person name="Teshima H."/>
            <person name="Detter J.C."/>
            <person name="Han C."/>
            <person name="Tapia R."/>
            <person name="Land M."/>
            <person name="Hauser L."/>
            <person name="Kyrpides N."/>
            <person name="Ivanova N."/>
            <person name="Pagani I."/>
            <person name="Dunn J."/>
            <person name="Taghavi S."/>
            <person name="Francis A."/>
            <person name="van der Lelie D."/>
            <person name="Woyke T."/>
        </authorList>
    </citation>
    <scope>NUCLEOTIDE SEQUENCE [LARGE SCALE GENOMIC DNA]</scope>
    <source>
        <strain evidence="6 7">BC1</strain>
    </source>
</reference>
<dbReference type="AlphaFoldDB" id="R4K5K4"/>
<dbReference type="GO" id="GO:0016757">
    <property type="term" value="F:glycosyltransferase activity"/>
    <property type="evidence" value="ECO:0007669"/>
    <property type="project" value="UniProtKB-KW"/>
</dbReference>
<dbReference type="HOGENOM" id="CLU_023845_4_1_9"/>
<organism evidence="6 7">
    <name type="scientific">Clostridium pasteurianum BC1</name>
    <dbReference type="NCBI Taxonomy" id="86416"/>
    <lineage>
        <taxon>Bacteria</taxon>
        <taxon>Bacillati</taxon>
        <taxon>Bacillota</taxon>
        <taxon>Clostridia</taxon>
        <taxon>Eubacteriales</taxon>
        <taxon>Clostridiaceae</taxon>
        <taxon>Clostridium</taxon>
    </lineage>
</organism>
<dbReference type="SUPFAM" id="SSF53448">
    <property type="entry name" value="Nucleotide-diphospho-sugar transferases"/>
    <property type="match status" value="1"/>
</dbReference>
<dbReference type="InterPro" id="IPR029044">
    <property type="entry name" value="Nucleotide-diphossugar_trans"/>
</dbReference>